<dbReference type="EMBL" id="PGCI01000175">
    <property type="protein sequence ID" value="PLW35580.1"/>
    <property type="molecule type" value="Genomic_DNA"/>
</dbReference>
<feature type="compositionally biased region" description="Polar residues" evidence="1">
    <location>
        <begin position="1"/>
        <end position="13"/>
    </location>
</feature>
<dbReference type="AlphaFoldDB" id="A0A2N5UCY2"/>
<reference evidence="2 3" key="1">
    <citation type="submission" date="2017-11" db="EMBL/GenBank/DDBJ databases">
        <title>De novo assembly and phasing of dikaryotic genomes from two isolates of Puccinia coronata f. sp. avenae, the causal agent of oat crown rust.</title>
        <authorList>
            <person name="Miller M.E."/>
            <person name="Zhang Y."/>
            <person name="Omidvar V."/>
            <person name="Sperschneider J."/>
            <person name="Schwessinger B."/>
            <person name="Raley C."/>
            <person name="Palmer J.M."/>
            <person name="Garnica D."/>
            <person name="Upadhyaya N."/>
            <person name="Rathjen J."/>
            <person name="Taylor J.M."/>
            <person name="Park R.F."/>
            <person name="Dodds P.N."/>
            <person name="Hirsch C.D."/>
            <person name="Kianian S.F."/>
            <person name="Figueroa M."/>
        </authorList>
    </citation>
    <scope>NUCLEOTIDE SEQUENCE [LARGE SCALE GENOMIC DNA]</scope>
    <source>
        <strain evidence="2">12SD80</strain>
    </source>
</reference>
<evidence type="ECO:0000256" key="1">
    <source>
        <dbReference type="SAM" id="MobiDB-lite"/>
    </source>
</evidence>
<name>A0A2N5UCY2_9BASI</name>
<feature type="compositionally biased region" description="Low complexity" evidence="1">
    <location>
        <begin position="93"/>
        <end position="104"/>
    </location>
</feature>
<evidence type="ECO:0000313" key="2">
    <source>
        <dbReference type="EMBL" id="PLW35580.1"/>
    </source>
</evidence>
<proteinExistence type="predicted"/>
<sequence>MSSVASSNINPSASDEEQRAPAPRCGVSATHSRRQGNTRSESQVGPIRRLPGIARAAANSGPLRSFTPATGLPGTQRQLGTADSREGTGPRVASASRNSTSTSRPYPGEGLAGWWPPIGIDMVHVDEDVNEQFISKLGTIFELSCPHAELGAIFAHVPSPRQYAVTVYSLLAVRQAIDALRNEVIRDPRLAPTNEAALAPPASHYHCLTVFNEHLKRLIRVHLMDKRLVVYSSEKPANSPRQAKGLLTVILEDIRLENPQFKERYLPRGYADGDPAAIASVETHVRNKLCNSRGKMRDLSGREGNETSRPVPTISALLALMREQFVPRAPGEAEAQVPRGAESLLKSCLAYLRIQTIIQYVGQGSRDAGRQWKNIDEHLCTLSRKNRPYQPAFNQLVLAYNRATFGQDYFSEMDVDTIALPTDNGVLAQVAINTAEGAPGMDEQEDQN</sequence>
<feature type="region of interest" description="Disordered" evidence="1">
    <location>
        <begin position="1"/>
        <end position="108"/>
    </location>
</feature>
<protein>
    <submittedName>
        <fullName evidence="2">Uncharacterized protein</fullName>
    </submittedName>
</protein>
<dbReference type="Proteomes" id="UP000235392">
    <property type="component" value="Unassembled WGS sequence"/>
</dbReference>
<comment type="caution">
    <text evidence="2">The sequence shown here is derived from an EMBL/GenBank/DDBJ whole genome shotgun (WGS) entry which is preliminary data.</text>
</comment>
<organism evidence="2 3">
    <name type="scientific">Puccinia coronata f. sp. avenae</name>
    <dbReference type="NCBI Taxonomy" id="200324"/>
    <lineage>
        <taxon>Eukaryota</taxon>
        <taxon>Fungi</taxon>
        <taxon>Dikarya</taxon>
        <taxon>Basidiomycota</taxon>
        <taxon>Pucciniomycotina</taxon>
        <taxon>Pucciniomycetes</taxon>
        <taxon>Pucciniales</taxon>
        <taxon>Pucciniaceae</taxon>
        <taxon>Puccinia</taxon>
    </lineage>
</organism>
<evidence type="ECO:0000313" key="3">
    <source>
        <dbReference type="Proteomes" id="UP000235392"/>
    </source>
</evidence>
<accession>A0A2N5UCY2</accession>
<gene>
    <name evidence="2" type="ORF">PCASD_18872</name>
</gene>